<gene>
    <name evidence="1" type="ORF">BCV30_08560</name>
</gene>
<protein>
    <submittedName>
        <fullName evidence="1">Uncharacterized protein</fullName>
    </submittedName>
</protein>
<dbReference type="Proteomes" id="UP000235778">
    <property type="component" value="Unassembled WGS sequence"/>
</dbReference>
<proteinExistence type="predicted"/>
<name>A0A2N7BUC9_9VIBR</name>
<sequence length="66" mass="7711">MKLLKDKIKHIDDLRKKAMSNLNFVDMAKEHEQAIALSIDSNCCKRNSKRLSEIYSDSAFHSDHKY</sequence>
<organism evidence="1 2">
    <name type="scientific">Vibrio lentus</name>
    <dbReference type="NCBI Taxonomy" id="136468"/>
    <lineage>
        <taxon>Bacteria</taxon>
        <taxon>Pseudomonadati</taxon>
        <taxon>Pseudomonadota</taxon>
        <taxon>Gammaproteobacteria</taxon>
        <taxon>Vibrionales</taxon>
        <taxon>Vibrionaceae</taxon>
        <taxon>Vibrio</taxon>
    </lineage>
</organism>
<dbReference type="EMBL" id="MCSI01000119">
    <property type="protein sequence ID" value="PME63604.1"/>
    <property type="molecule type" value="Genomic_DNA"/>
</dbReference>
<evidence type="ECO:0000313" key="2">
    <source>
        <dbReference type="Proteomes" id="UP000235778"/>
    </source>
</evidence>
<dbReference type="AlphaFoldDB" id="A0A2N7BUC9"/>
<evidence type="ECO:0000313" key="1">
    <source>
        <dbReference type="EMBL" id="PME63604.1"/>
    </source>
</evidence>
<accession>A0A2N7BUC9</accession>
<comment type="caution">
    <text evidence="1">The sequence shown here is derived from an EMBL/GenBank/DDBJ whole genome shotgun (WGS) entry which is preliminary data.</text>
</comment>
<reference evidence="2" key="1">
    <citation type="submission" date="2016-07" db="EMBL/GenBank/DDBJ databases">
        <title>Nontailed viruses are major unrecognized killers of bacteria in the ocean.</title>
        <authorList>
            <person name="Kauffman K."/>
            <person name="Hussain F."/>
            <person name="Yang J."/>
            <person name="Arevalo P."/>
            <person name="Brown J."/>
            <person name="Cutler M."/>
            <person name="Kelly L."/>
            <person name="Polz M.F."/>
        </authorList>
    </citation>
    <scope>NUCLEOTIDE SEQUENCE [LARGE SCALE GENOMIC DNA]</scope>
    <source>
        <strain evidence="2">10N.286.55.C1</strain>
    </source>
</reference>